<dbReference type="PANTHER" id="PTHR46268">
    <property type="entry name" value="STRESS RESPONSE PROTEIN NHAX"/>
    <property type="match status" value="1"/>
</dbReference>
<dbReference type="PRINTS" id="PR01438">
    <property type="entry name" value="UNVRSLSTRESS"/>
</dbReference>
<evidence type="ECO:0000313" key="3">
    <source>
        <dbReference type="EMBL" id="RKQ83663.1"/>
    </source>
</evidence>
<dbReference type="SUPFAM" id="SSF52402">
    <property type="entry name" value="Adenine nucleotide alpha hydrolases-like"/>
    <property type="match status" value="1"/>
</dbReference>
<proteinExistence type="inferred from homology"/>
<dbReference type="InterPro" id="IPR006015">
    <property type="entry name" value="Universal_stress_UspA"/>
</dbReference>
<gene>
    <name evidence="3" type="ORF">C7438_1693</name>
</gene>
<evidence type="ECO:0000313" key="4">
    <source>
        <dbReference type="Proteomes" id="UP000267019"/>
    </source>
</evidence>
<dbReference type="RefSeq" id="WP_170143669.1">
    <property type="nucleotide sequence ID" value="NZ_RBIJ01000006.1"/>
</dbReference>
<reference evidence="3 4" key="1">
    <citation type="submission" date="2018-10" db="EMBL/GenBank/DDBJ databases">
        <title>Genomic Encyclopedia of Type Strains, Phase IV (KMG-IV): sequencing the most valuable type-strain genomes for metagenomic binning, comparative biology and taxonomic classification.</title>
        <authorList>
            <person name="Goeker M."/>
        </authorList>
    </citation>
    <scope>NUCLEOTIDE SEQUENCE [LARGE SCALE GENOMIC DNA]</scope>
    <source>
        <strain evidence="3 4">DSM 22653</strain>
    </source>
</reference>
<sequence length="149" mass="16815">MFQRILVAYDGSEHAKRALETAANIARMTSGAELHVVHVVRFDRFEEGVFTEMQSLSSMSRSDYREIVLKEGERRLEEAKKRLEGEPFTVHSAVLEGDPARRIVEYAEEKGIDLIVVGRRGLTMLQELFLGSVSHRIAQLAKCSVLIAK</sequence>
<dbReference type="InterPro" id="IPR006016">
    <property type="entry name" value="UspA"/>
</dbReference>
<dbReference type="Pfam" id="PF00582">
    <property type="entry name" value="Usp"/>
    <property type="match status" value="1"/>
</dbReference>
<dbReference type="AlphaFoldDB" id="A0A660KZ27"/>
<dbReference type="Gene3D" id="3.40.50.620">
    <property type="entry name" value="HUPs"/>
    <property type="match status" value="1"/>
</dbReference>
<dbReference type="CDD" id="cd00293">
    <property type="entry name" value="USP-like"/>
    <property type="match status" value="1"/>
</dbReference>
<comment type="caution">
    <text evidence="3">The sequence shown here is derived from an EMBL/GenBank/DDBJ whole genome shotgun (WGS) entry which is preliminary data.</text>
</comment>
<keyword evidence="4" id="KW-1185">Reference proteome</keyword>
<accession>A0A660KZ27</accession>
<comment type="similarity">
    <text evidence="1">Belongs to the universal stress protein A family.</text>
</comment>
<organism evidence="3 4">
    <name type="scientific">Brockia lithotrophica</name>
    <dbReference type="NCBI Taxonomy" id="933949"/>
    <lineage>
        <taxon>Bacteria</taxon>
        <taxon>Bacillati</taxon>
        <taxon>Bacillota</taxon>
        <taxon>Bacilli</taxon>
        <taxon>Bacillales</taxon>
        <taxon>Bacillales Family X. Incertae Sedis</taxon>
        <taxon>Brockia</taxon>
    </lineage>
</organism>
<dbReference type="EMBL" id="RBIJ01000006">
    <property type="protein sequence ID" value="RKQ83663.1"/>
    <property type="molecule type" value="Genomic_DNA"/>
</dbReference>
<dbReference type="Proteomes" id="UP000267019">
    <property type="component" value="Unassembled WGS sequence"/>
</dbReference>
<evidence type="ECO:0000259" key="2">
    <source>
        <dbReference type="Pfam" id="PF00582"/>
    </source>
</evidence>
<feature type="domain" description="UspA" evidence="2">
    <location>
        <begin position="1"/>
        <end position="149"/>
    </location>
</feature>
<dbReference type="InterPro" id="IPR014729">
    <property type="entry name" value="Rossmann-like_a/b/a_fold"/>
</dbReference>
<protein>
    <submittedName>
        <fullName evidence="3">Nucleotide-binding universal stress UspA family protein</fullName>
    </submittedName>
</protein>
<evidence type="ECO:0000256" key="1">
    <source>
        <dbReference type="ARBA" id="ARBA00008791"/>
    </source>
</evidence>
<name>A0A660KZ27_9BACL</name>
<dbReference type="PANTHER" id="PTHR46268:SF6">
    <property type="entry name" value="UNIVERSAL STRESS PROTEIN UP12"/>
    <property type="match status" value="1"/>
</dbReference>